<sequence length="281" mass="30964">MKDQEAISNGDKNPAVDFFSIWSKTNINIFNNAIESHEKWKSQLIVHVKEGMKGEIDEVSSSHVCELGQWIDGEGSRFAYLPSFQMLREAHEGFHGTAAEIMTYSNAGDKPKATALLKEGGKYAQSSIELIKALLACSKELADFVVKGIRIRYKISDILRAKLKQDIVSIDGGATIFDAIKLMLEHNVGSVAVYKDNAFLGVCTERGCLESMVYKGIDTLQVPVVNALDTETICVHPDDSVEQCMVLMSSTRKRHLPVEHDGKLIGIVSIGDIITKLAQYG</sequence>
<dbReference type="InterPro" id="IPR051257">
    <property type="entry name" value="Diverse_CBS-Domain"/>
</dbReference>
<comment type="caution">
    <text evidence="4">The sequence shown here is derived from an EMBL/GenBank/DDBJ whole genome shotgun (WGS) entry which is preliminary data.</text>
</comment>
<evidence type="ECO:0000313" key="4">
    <source>
        <dbReference type="EMBL" id="PZN72793.1"/>
    </source>
</evidence>
<dbReference type="PROSITE" id="PS51371">
    <property type="entry name" value="CBS"/>
    <property type="match status" value="2"/>
</dbReference>
<name>A0A2W4QLU4_9GAMM</name>
<dbReference type="PANTHER" id="PTHR43080">
    <property type="entry name" value="CBS DOMAIN-CONTAINING PROTEIN CBSX3, MITOCHONDRIAL"/>
    <property type="match status" value="1"/>
</dbReference>
<evidence type="ECO:0000259" key="3">
    <source>
        <dbReference type="PROSITE" id="PS51371"/>
    </source>
</evidence>
<dbReference type="Pfam" id="PF13682">
    <property type="entry name" value="CZB"/>
    <property type="match status" value="1"/>
</dbReference>
<organism evidence="4 5">
    <name type="scientific">Candidatus Methylumidiphilus alinenensis</name>
    <dbReference type="NCBI Taxonomy" id="2202197"/>
    <lineage>
        <taxon>Bacteria</taxon>
        <taxon>Pseudomonadati</taxon>
        <taxon>Pseudomonadota</taxon>
        <taxon>Gammaproteobacteria</taxon>
        <taxon>Methylococcales</taxon>
        <taxon>Candidatus Methylumidiphilus</taxon>
    </lineage>
</organism>
<dbReference type="Pfam" id="PF00571">
    <property type="entry name" value="CBS"/>
    <property type="match status" value="2"/>
</dbReference>
<dbReference type="PANTHER" id="PTHR43080:SF2">
    <property type="entry name" value="CBS DOMAIN-CONTAINING PROTEIN"/>
    <property type="match status" value="1"/>
</dbReference>
<keyword evidence="1 2" id="KW-0129">CBS domain</keyword>
<reference evidence="4 5" key="1">
    <citation type="journal article" date="2018" name="Aquat. Microb. Ecol.">
        <title>Gammaproteobacterial methanotrophs dominate.</title>
        <authorList>
            <person name="Rissanen A.J."/>
            <person name="Saarenheimo J."/>
            <person name="Tiirola M."/>
            <person name="Peura S."/>
            <person name="Aalto S.L."/>
            <person name="Karvinen A."/>
            <person name="Nykanen H."/>
        </authorList>
    </citation>
    <scope>NUCLEOTIDE SEQUENCE [LARGE SCALE GENOMIC DNA]</scope>
    <source>
        <strain evidence="4">AMbin10</strain>
    </source>
</reference>
<dbReference type="Proteomes" id="UP000249396">
    <property type="component" value="Unassembled WGS sequence"/>
</dbReference>
<feature type="domain" description="CBS" evidence="3">
    <location>
        <begin position="228"/>
        <end position="281"/>
    </location>
</feature>
<feature type="domain" description="CBS" evidence="3">
    <location>
        <begin position="163"/>
        <end position="219"/>
    </location>
</feature>
<dbReference type="SMART" id="SM00116">
    <property type="entry name" value="CBS"/>
    <property type="match status" value="2"/>
</dbReference>
<accession>A0A2W4QLU4</accession>
<protein>
    <recommendedName>
        <fullName evidence="3">CBS domain-containing protein</fullName>
    </recommendedName>
</protein>
<dbReference type="InterPro" id="IPR025991">
    <property type="entry name" value="Chemoreceptor_zinc-bind_dom"/>
</dbReference>
<dbReference type="EMBL" id="QJPH01000474">
    <property type="protein sequence ID" value="PZN72793.1"/>
    <property type="molecule type" value="Genomic_DNA"/>
</dbReference>
<dbReference type="Gene3D" id="1.20.120.30">
    <property type="entry name" value="Aspartate receptor, ligand-binding domain"/>
    <property type="match status" value="1"/>
</dbReference>
<dbReference type="AlphaFoldDB" id="A0A2W4QLU4"/>
<evidence type="ECO:0000256" key="1">
    <source>
        <dbReference type="ARBA" id="ARBA00023122"/>
    </source>
</evidence>
<dbReference type="InterPro" id="IPR046342">
    <property type="entry name" value="CBS_dom_sf"/>
</dbReference>
<gene>
    <name evidence="4" type="ORF">DM484_23805</name>
</gene>
<dbReference type="Gene3D" id="3.10.580.10">
    <property type="entry name" value="CBS-domain"/>
    <property type="match status" value="1"/>
</dbReference>
<proteinExistence type="predicted"/>
<evidence type="ECO:0000256" key="2">
    <source>
        <dbReference type="PROSITE-ProRule" id="PRU00703"/>
    </source>
</evidence>
<evidence type="ECO:0000313" key="5">
    <source>
        <dbReference type="Proteomes" id="UP000249396"/>
    </source>
</evidence>
<dbReference type="SUPFAM" id="SSF54631">
    <property type="entry name" value="CBS-domain pair"/>
    <property type="match status" value="1"/>
</dbReference>
<dbReference type="InterPro" id="IPR000644">
    <property type="entry name" value="CBS_dom"/>
</dbReference>